<dbReference type="AlphaFoldDB" id="A0A2T4UNE9"/>
<sequence length="746" mass="83093">MVLTDARTDAERDRVAAWARETHPGAPVVHQASPTLPRLLREAGDPLLVPARVTWMPPEPVPGARPRIGELLLLADPGGPLRRLHGIAARRNPDRARVVAGEPAHLRDLQRRFRAEAGRAGSDDELAAFVARQATLAAERAERAVIGDRYKVPRLVAEQITASGVVRERVTALAHELERSPESVMEELTGCLAELATVQSRLGEQLYRVLLSPMHSRAWTVDVDVDSLERLREANRGAALVFLPSHRSYVDPLVLNQVMHDHDFPRNHLLGGDNMSFGPIGALGKRAGVIFIRRSFGSDRVYKLAVREYLGHLVAKRFNLEWYPEGGRTRTGKLRPPRLGLLHYLTAAVEEGRAPDVLLVPTSIVYDQLHEIGATAAEQTGAQKRREGMGWMVDYVRAQRTNMGKARVRFGEPVSLKATLDGVGDGAARLHKVGFAVMDGINRATPVTSTSLVGFAMLGVRDRALTLRELQALLAPLLDHLERADTLRTVDELRRPAALRATLDALTEAGIVRCYDAGLEPVWKVDPDRHHEAAFYRNGALHHLVHRAIVELALLAVAREQPAGDPIQAAFEDALAIRDLLKFEFFFPEKDQFRDNLYRELDLIDPDWRDHVADTEVARAMLRRTGTLTAHRALRSFFDAQLVVARRLAEREPREPVQRDAFLQECVRVGRQLQLQGLVHGPESVSRELYGAALDLAANRDLVDPGREALRRGREAFLAEIEEVLDRVRRIGEIDDELLQDALAQA</sequence>
<dbReference type="PIRSF" id="PIRSF000437">
    <property type="entry name" value="GPAT_DHAPAT"/>
    <property type="match status" value="1"/>
</dbReference>
<dbReference type="SUPFAM" id="SSF69593">
    <property type="entry name" value="Glycerol-3-phosphate (1)-acyltransferase"/>
    <property type="match status" value="1"/>
</dbReference>
<dbReference type="InterPro" id="IPR002123">
    <property type="entry name" value="Plipid/glycerol_acylTrfase"/>
</dbReference>
<evidence type="ECO:0000256" key="1">
    <source>
        <dbReference type="ARBA" id="ARBA00004184"/>
    </source>
</evidence>
<evidence type="ECO:0000313" key="8">
    <source>
        <dbReference type="Proteomes" id="UP000240739"/>
    </source>
</evidence>
<dbReference type="Pfam" id="PF19277">
    <property type="entry name" value="GPAT_C"/>
    <property type="match status" value="1"/>
</dbReference>
<keyword evidence="5 7" id="KW-0012">Acyltransferase</keyword>
<comment type="subcellular location">
    <subcellularLocation>
        <location evidence="1">Endomembrane system</location>
        <topology evidence="1">Peripheral membrane protein</topology>
    </subcellularLocation>
</comment>
<dbReference type="InterPro" id="IPR022284">
    <property type="entry name" value="GPAT/DHAPAT"/>
</dbReference>
<dbReference type="CDD" id="cd07993">
    <property type="entry name" value="LPLAT_DHAPAT-like"/>
    <property type="match status" value="1"/>
</dbReference>
<dbReference type="GO" id="GO:0008374">
    <property type="term" value="F:O-acyltransferase activity"/>
    <property type="evidence" value="ECO:0007669"/>
    <property type="project" value="InterPro"/>
</dbReference>
<dbReference type="PANTHER" id="PTHR12563">
    <property type="entry name" value="GLYCEROL-3-PHOSPHATE ACYLTRANSFERASE"/>
    <property type="match status" value="1"/>
</dbReference>
<dbReference type="OrthoDB" id="335193at2"/>
<reference evidence="7 8" key="1">
    <citation type="submission" date="2018-03" db="EMBL/GenBank/DDBJ databases">
        <title>Aquarubrobacter algicola gen. nov., sp. nov., a novel actinobacterium isolated from shallow eutrophic lake during the end of cyanobacterial harmful algal blooms.</title>
        <authorList>
            <person name="Chun S.J."/>
        </authorList>
    </citation>
    <scope>NUCLEOTIDE SEQUENCE [LARGE SCALE GENOMIC DNA]</scope>
    <source>
        <strain evidence="7 8">Seoho-28</strain>
    </source>
</reference>
<comment type="caution">
    <text evidence="7">The sequence shown here is derived from an EMBL/GenBank/DDBJ whole genome shotgun (WGS) entry which is preliminary data.</text>
</comment>
<dbReference type="InterPro" id="IPR041728">
    <property type="entry name" value="GPAT/DHAPAT_LPLAT"/>
</dbReference>
<accession>A0A2T4UNE9</accession>
<dbReference type="SMART" id="SM00563">
    <property type="entry name" value="PlsC"/>
    <property type="match status" value="1"/>
</dbReference>
<evidence type="ECO:0000259" key="6">
    <source>
        <dbReference type="SMART" id="SM00563"/>
    </source>
</evidence>
<comment type="similarity">
    <text evidence="2">Belongs to the GPAT/DAPAT family.</text>
</comment>
<protein>
    <submittedName>
        <fullName evidence="7">Glycerol-3-phosphate 1-O-acyltransferase</fullName>
    </submittedName>
</protein>
<dbReference type="InterPro" id="IPR045520">
    <property type="entry name" value="GPAT/DHAPAT_C"/>
</dbReference>
<evidence type="ECO:0000256" key="3">
    <source>
        <dbReference type="ARBA" id="ARBA00022679"/>
    </source>
</evidence>
<evidence type="ECO:0000256" key="4">
    <source>
        <dbReference type="ARBA" id="ARBA00023136"/>
    </source>
</evidence>
<evidence type="ECO:0000256" key="5">
    <source>
        <dbReference type="ARBA" id="ARBA00023315"/>
    </source>
</evidence>
<gene>
    <name evidence="7" type="ORF">C7Y72_08200</name>
</gene>
<name>A0A2T4UNE9_9ACTN</name>
<organism evidence="7 8">
    <name type="scientific">Paraconexibacter algicola</name>
    <dbReference type="NCBI Taxonomy" id="2133960"/>
    <lineage>
        <taxon>Bacteria</taxon>
        <taxon>Bacillati</taxon>
        <taxon>Actinomycetota</taxon>
        <taxon>Thermoleophilia</taxon>
        <taxon>Solirubrobacterales</taxon>
        <taxon>Paraconexibacteraceae</taxon>
        <taxon>Paraconexibacter</taxon>
    </lineage>
</organism>
<keyword evidence="4" id="KW-0472">Membrane</keyword>
<feature type="domain" description="Phospholipid/glycerol acyltransferase" evidence="6">
    <location>
        <begin position="240"/>
        <end position="367"/>
    </location>
</feature>
<dbReference type="NCBIfam" id="NF002886">
    <property type="entry name" value="PRK03355.1"/>
    <property type="match status" value="1"/>
</dbReference>
<keyword evidence="8" id="KW-1185">Reference proteome</keyword>
<proteinExistence type="inferred from homology"/>
<dbReference type="GO" id="GO:0005886">
    <property type="term" value="C:plasma membrane"/>
    <property type="evidence" value="ECO:0007669"/>
    <property type="project" value="TreeGrafter"/>
</dbReference>
<dbReference type="Pfam" id="PF01553">
    <property type="entry name" value="Acyltransferase"/>
    <property type="match status" value="1"/>
</dbReference>
<evidence type="ECO:0000256" key="2">
    <source>
        <dbReference type="ARBA" id="ARBA00007937"/>
    </source>
</evidence>
<dbReference type="Proteomes" id="UP000240739">
    <property type="component" value="Unassembled WGS sequence"/>
</dbReference>
<dbReference type="GO" id="GO:0012505">
    <property type="term" value="C:endomembrane system"/>
    <property type="evidence" value="ECO:0007669"/>
    <property type="project" value="UniProtKB-SubCell"/>
</dbReference>
<evidence type="ECO:0000313" key="7">
    <source>
        <dbReference type="EMBL" id="PTL60763.1"/>
    </source>
</evidence>
<dbReference type="GO" id="GO:0006629">
    <property type="term" value="P:lipid metabolic process"/>
    <property type="evidence" value="ECO:0007669"/>
    <property type="project" value="InterPro"/>
</dbReference>
<dbReference type="EMBL" id="PYYB01000001">
    <property type="protein sequence ID" value="PTL60763.1"/>
    <property type="molecule type" value="Genomic_DNA"/>
</dbReference>
<dbReference type="PANTHER" id="PTHR12563:SF17">
    <property type="entry name" value="DIHYDROXYACETONE PHOSPHATE ACYLTRANSFERASE"/>
    <property type="match status" value="1"/>
</dbReference>
<keyword evidence="3 7" id="KW-0808">Transferase</keyword>